<keyword evidence="4" id="KW-0949">S-adenosyl-L-methionine</keyword>
<feature type="region of interest" description="Disordered" evidence="5">
    <location>
        <begin position="213"/>
        <end position="239"/>
    </location>
</feature>
<keyword evidence="2 7" id="KW-0489">Methyltransferase</keyword>
<gene>
    <name evidence="7" type="ORF">SAMN05660748_3148</name>
</gene>
<accession>A0A285V8J8</accession>
<keyword evidence="8" id="KW-1185">Reference proteome</keyword>
<proteinExistence type="inferred from homology"/>
<dbReference type="InterPro" id="IPR029063">
    <property type="entry name" value="SAM-dependent_MTases_sf"/>
</dbReference>
<evidence type="ECO:0000256" key="4">
    <source>
        <dbReference type="ARBA" id="ARBA00022691"/>
    </source>
</evidence>
<dbReference type="Pfam" id="PF01555">
    <property type="entry name" value="N6_N4_Mtase"/>
    <property type="match status" value="1"/>
</dbReference>
<evidence type="ECO:0000313" key="8">
    <source>
        <dbReference type="Proteomes" id="UP000219435"/>
    </source>
</evidence>
<evidence type="ECO:0000256" key="3">
    <source>
        <dbReference type="ARBA" id="ARBA00022679"/>
    </source>
</evidence>
<comment type="similarity">
    <text evidence="1">Belongs to the N(4)/N(6)-methyltransferase family.</text>
</comment>
<dbReference type="GO" id="GO:0008170">
    <property type="term" value="F:N-methyltransferase activity"/>
    <property type="evidence" value="ECO:0007669"/>
    <property type="project" value="InterPro"/>
</dbReference>
<dbReference type="Gene3D" id="3.40.50.150">
    <property type="entry name" value="Vaccinia Virus protein VP39"/>
    <property type="match status" value="1"/>
</dbReference>
<dbReference type="InterPro" id="IPR002052">
    <property type="entry name" value="DNA_methylase_N6_adenine_CS"/>
</dbReference>
<evidence type="ECO:0000256" key="1">
    <source>
        <dbReference type="ARBA" id="ARBA00006594"/>
    </source>
</evidence>
<dbReference type="PROSITE" id="PS00092">
    <property type="entry name" value="N6_MTASE"/>
    <property type="match status" value="1"/>
</dbReference>
<protein>
    <submittedName>
        <fullName evidence="7">Adenine-specific DNA-methyltransferase</fullName>
    </submittedName>
</protein>
<dbReference type="InterPro" id="IPR002941">
    <property type="entry name" value="DNA_methylase_N4/N6"/>
</dbReference>
<evidence type="ECO:0000256" key="2">
    <source>
        <dbReference type="ARBA" id="ARBA00022603"/>
    </source>
</evidence>
<dbReference type="SUPFAM" id="SSF53335">
    <property type="entry name" value="S-adenosyl-L-methionine-dependent methyltransferases"/>
    <property type="match status" value="1"/>
</dbReference>
<dbReference type="GO" id="GO:0032259">
    <property type="term" value="P:methylation"/>
    <property type="evidence" value="ECO:0007669"/>
    <property type="project" value="UniProtKB-KW"/>
</dbReference>
<dbReference type="PRINTS" id="PR00506">
    <property type="entry name" value="D21N6MTFRASE"/>
</dbReference>
<dbReference type="RefSeq" id="WP_097195924.1">
    <property type="nucleotide sequence ID" value="NZ_OBQI01000004.1"/>
</dbReference>
<sequence length="548" mass="61399">MSTIRNQRLKGQLELTWTNKDQRLLSHGEDTYEWTTPDDYRVSEVRLLHDIATVGETHKDAERAKDNLLIRGDALHALTSLKELPEFAAEYRGKVRLAYIDPPFNTGQMFEHYNDAVEHSVWLTQMRDRLTQIHELLADNGSLWLHLDDSEMAYCRVILDEVFGRQNYVGTVVWETDAGRRNDTDISTVQDYILVVAKDKSIWRKQRNLLPRTPEQEKRYRNPDNDPRGPWLQGADSTARSGSDALRYEVALPSGRTVVPPKGVFWRFSRENFDRALAEDRVYFGKDGDGMPIVKRYLSEVQGGVVPRSLWLASEVGSNMTAKRDHLRKMFPDLPAFATPKPEGLLERVIHIATDPGDIVLDCFAGSGTTAAVAHKMGRRWVTSELSATNLADYTRPRLEKVVNNEDPRGITASIGWQGGGGFRVMEVGPSMFEADEDGGILLAEWATNGAFAEAVCAQLGYERLGAESRPFSGRKGRMRLAVVDGVAGDTEVDFLVSHLADGERLTLVAKAATEDAQDRLRTLSPGSRLRTAPRDLLRVRSHGKAAQ</sequence>
<feature type="domain" description="DNA methylase N-4/N-6" evidence="6">
    <location>
        <begin position="95"/>
        <end position="387"/>
    </location>
</feature>
<dbReference type="Proteomes" id="UP000219435">
    <property type="component" value="Unassembled WGS sequence"/>
</dbReference>
<dbReference type="GO" id="GO:0003677">
    <property type="term" value="F:DNA binding"/>
    <property type="evidence" value="ECO:0007669"/>
    <property type="project" value="InterPro"/>
</dbReference>
<name>A0A285V8J8_9ACTN</name>
<evidence type="ECO:0000313" key="7">
    <source>
        <dbReference type="EMBL" id="SOC50400.1"/>
    </source>
</evidence>
<feature type="compositionally biased region" description="Basic and acidic residues" evidence="5">
    <location>
        <begin position="214"/>
        <end position="227"/>
    </location>
</feature>
<dbReference type="InterPro" id="IPR002295">
    <property type="entry name" value="N4/N6-MTase_EcoPI_Mod-like"/>
</dbReference>
<organism evidence="7 8">
    <name type="scientific">Blastococcus aggregatus</name>
    <dbReference type="NCBI Taxonomy" id="38502"/>
    <lineage>
        <taxon>Bacteria</taxon>
        <taxon>Bacillati</taxon>
        <taxon>Actinomycetota</taxon>
        <taxon>Actinomycetes</taxon>
        <taxon>Geodermatophilales</taxon>
        <taxon>Geodermatophilaceae</taxon>
        <taxon>Blastococcus</taxon>
    </lineage>
</organism>
<evidence type="ECO:0000259" key="6">
    <source>
        <dbReference type="Pfam" id="PF01555"/>
    </source>
</evidence>
<dbReference type="OrthoDB" id="1637728at2"/>
<reference evidence="8" key="1">
    <citation type="submission" date="2017-08" db="EMBL/GenBank/DDBJ databases">
        <authorList>
            <person name="Varghese N."/>
            <person name="Submissions S."/>
        </authorList>
    </citation>
    <scope>NUCLEOTIDE SEQUENCE [LARGE SCALE GENOMIC DNA]</scope>
    <source>
        <strain evidence="8">DSM 4725</strain>
    </source>
</reference>
<evidence type="ECO:0000256" key="5">
    <source>
        <dbReference type="SAM" id="MobiDB-lite"/>
    </source>
</evidence>
<keyword evidence="3 7" id="KW-0808">Transferase</keyword>
<dbReference type="AlphaFoldDB" id="A0A285V8J8"/>
<dbReference type="EMBL" id="OBQI01000004">
    <property type="protein sequence ID" value="SOC50400.1"/>
    <property type="molecule type" value="Genomic_DNA"/>
</dbReference>